<evidence type="ECO:0000313" key="3">
    <source>
        <dbReference type="EMBL" id="PAV07156.1"/>
    </source>
</evidence>
<dbReference type="PANTHER" id="PTHR34295:SF1">
    <property type="entry name" value="BIOTIN TRANSPORTER BIOY"/>
    <property type="match status" value="1"/>
</dbReference>
<feature type="transmembrane region" description="Helical" evidence="2">
    <location>
        <begin position="104"/>
        <end position="121"/>
    </location>
</feature>
<comment type="similarity">
    <text evidence="1">Belongs to the BioY family.</text>
</comment>
<organism evidence="3 5">
    <name type="scientific">Methanosphaera cuniculi</name>
    <dbReference type="NCBI Taxonomy" id="1077256"/>
    <lineage>
        <taxon>Archaea</taxon>
        <taxon>Methanobacteriati</taxon>
        <taxon>Methanobacteriota</taxon>
        <taxon>Methanomada group</taxon>
        <taxon>Methanobacteria</taxon>
        <taxon>Methanobacteriales</taxon>
        <taxon>Methanobacteriaceae</taxon>
        <taxon>Methanosphaera</taxon>
    </lineage>
</organism>
<dbReference type="EMBL" id="LWMS01000046">
    <property type="protein sequence ID" value="PWL07607.1"/>
    <property type="molecule type" value="Genomic_DNA"/>
</dbReference>
<proteinExistence type="inferred from homology"/>
<feature type="transmembrane region" description="Helical" evidence="2">
    <location>
        <begin position="74"/>
        <end position="92"/>
    </location>
</feature>
<dbReference type="PROSITE" id="PS51257">
    <property type="entry name" value="PROKAR_LIPOPROTEIN"/>
    <property type="match status" value="1"/>
</dbReference>
<protein>
    <submittedName>
        <fullName evidence="4">Biotin transporter BioY</fullName>
    </submittedName>
</protein>
<keyword evidence="2" id="KW-1133">Transmembrane helix</keyword>
<feature type="transmembrane region" description="Helical" evidence="2">
    <location>
        <begin position="25"/>
        <end position="44"/>
    </location>
</feature>
<keyword evidence="1 2" id="KW-0472">Membrane</keyword>
<dbReference type="RefSeq" id="WP_170104115.1">
    <property type="nucleotide sequence ID" value="NZ_LMVN01000021.1"/>
</dbReference>
<dbReference type="Pfam" id="PF02632">
    <property type="entry name" value="BioY"/>
    <property type="match status" value="1"/>
</dbReference>
<evidence type="ECO:0000313" key="4">
    <source>
        <dbReference type="EMBL" id="PWL07607.1"/>
    </source>
</evidence>
<evidence type="ECO:0000256" key="1">
    <source>
        <dbReference type="PIRNR" id="PIRNR016661"/>
    </source>
</evidence>
<dbReference type="Proteomes" id="UP000246004">
    <property type="component" value="Unassembled WGS sequence"/>
</dbReference>
<dbReference type="Proteomes" id="UP000217528">
    <property type="component" value="Unassembled WGS sequence"/>
</dbReference>
<keyword evidence="2" id="KW-0812">Transmembrane</keyword>
<reference evidence="3 5" key="2">
    <citation type="journal article" date="2017" name="BMC Genomics">
        <title>Genomic analysis of methanogenic archaea reveals a shift towards energy conservation.</title>
        <authorList>
            <person name="Gilmore S.P."/>
            <person name="Henske J.K."/>
            <person name="Sexton J.A."/>
            <person name="Solomon K.V."/>
            <person name="Seppala S."/>
            <person name="Yoo J.I."/>
            <person name="Huyett L.M."/>
            <person name="Pressman A."/>
            <person name="Cogan J.Z."/>
            <person name="Kivenson V."/>
            <person name="Peng X."/>
            <person name="Tan Y."/>
            <person name="Valentine D.L."/>
            <person name="O'Malley M.A."/>
        </authorList>
    </citation>
    <scope>NUCLEOTIDE SEQUENCE [LARGE SCALE GENOMIC DNA]</scope>
    <source>
        <strain evidence="3 5">1R-7</strain>
    </source>
</reference>
<comment type="caution">
    <text evidence="3">The sequence shown here is derived from an EMBL/GenBank/DDBJ whole genome shotgun (WGS) entry which is preliminary data.</text>
</comment>
<sequence length="215" mass="23862">MNKERILKNTTHWYEWRQKADKKTMLLLSLLFACLTGIMGQIVFTIPGTTIITTPQVLVVLMAGIILGEKYGAISMALFMIIGLLGVPWFSFGNGGFNGAAENIGFLSGFIFAATFTGYVFDNYQTSHKPLKCFLLMLFADIILIHTCGCIGLFIVLITRGVKISLISLLIVKFVPNIVRNTLEALITTLITSLIAPKDPTKLDTQKTKIIRRKK</sequence>
<dbReference type="PIRSF" id="PIRSF016661">
    <property type="entry name" value="BioY"/>
    <property type="match status" value="1"/>
</dbReference>
<evidence type="ECO:0000256" key="2">
    <source>
        <dbReference type="SAM" id="Phobius"/>
    </source>
</evidence>
<accession>A0A2A2HD03</accession>
<dbReference type="GO" id="GO:0005886">
    <property type="term" value="C:plasma membrane"/>
    <property type="evidence" value="ECO:0007669"/>
    <property type="project" value="UniProtKB-SubCell"/>
</dbReference>
<dbReference type="Gene3D" id="1.10.1760.20">
    <property type="match status" value="1"/>
</dbReference>
<comment type="subcellular location">
    <subcellularLocation>
        <location evidence="1">Cell membrane</location>
        <topology evidence="1">Multi-pass membrane protein</topology>
    </subcellularLocation>
</comment>
<gene>
    <name evidence="4" type="primary">bioY_3</name>
    <name evidence="3" type="ORF">ASJ82_05640</name>
    <name evidence="4" type="ORF">MSCUN_14810</name>
</gene>
<name>A0A2A2HD03_9EURY</name>
<dbReference type="PANTHER" id="PTHR34295">
    <property type="entry name" value="BIOTIN TRANSPORTER BIOY"/>
    <property type="match status" value="1"/>
</dbReference>
<reference evidence="4 6" key="1">
    <citation type="submission" date="2016-04" db="EMBL/GenBank/DDBJ databases">
        <title>Genome sequence of Methanosphaera cuniculi DSM 4103.</title>
        <authorList>
            <person name="Poehlein A."/>
            <person name="Seedorf H."/>
            <person name="Daniel R."/>
        </authorList>
    </citation>
    <scope>NUCLEOTIDE SEQUENCE [LARGE SCALE GENOMIC DNA]</scope>
    <source>
        <strain evidence="4 6">DSM 4103</strain>
    </source>
</reference>
<dbReference type="GO" id="GO:0015225">
    <property type="term" value="F:biotin transmembrane transporter activity"/>
    <property type="evidence" value="ECO:0007669"/>
    <property type="project" value="UniProtKB-UniRule"/>
</dbReference>
<evidence type="ECO:0000313" key="5">
    <source>
        <dbReference type="Proteomes" id="UP000217528"/>
    </source>
</evidence>
<dbReference type="EMBL" id="LMVN01000021">
    <property type="protein sequence ID" value="PAV07156.1"/>
    <property type="molecule type" value="Genomic_DNA"/>
</dbReference>
<keyword evidence="1" id="KW-1003">Cell membrane</keyword>
<keyword evidence="5" id="KW-1185">Reference proteome</keyword>
<keyword evidence="1" id="KW-0813">Transport</keyword>
<evidence type="ECO:0000313" key="6">
    <source>
        <dbReference type="Proteomes" id="UP000246004"/>
    </source>
</evidence>
<dbReference type="OrthoDB" id="50443at2157"/>
<dbReference type="InterPro" id="IPR003784">
    <property type="entry name" value="BioY"/>
</dbReference>
<feature type="transmembrane region" description="Helical" evidence="2">
    <location>
        <begin position="133"/>
        <end position="158"/>
    </location>
</feature>
<dbReference type="AlphaFoldDB" id="A0A2A2HD03"/>